<feature type="region of interest" description="Disordered" evidence="1">
    <location>
        <begin position="209"/>
        <end position="235"/>
    </location>
</feature>
<feature type="region of interest" description="Disordered" evidence="1">
    <location>
        <begin position="380"/>
        <end position="399"/>
    </location>
</feature>
<dbReference type="OrthoDB" id="532617at2759"/>
<accession>A0A835XIK0</accession>
<dbReference type="Proteomes" id="UP000612055">
    <property type="component" value="Unassembled WGS sequence"/>
</dbReference>
<comment type="caution">
    <text evidence="3">The sequence shown here is derived from an EMBL/GenBank/DDBJ whole genome shotgun (WGS) entry which is preliminary data.</text>
</comment>
<sequence length="569" mass="56084">MGRLAGRRLLSSIAADDAGVCGGAPAFVFASAAAVGRSPLAVARQLADTVKQTLRSGQPPHLLALFASPHPEWGTGLAELPQYVRQLLTCDGTHAPTLVGGALRAVSGGPSPSREGLREGGGAAALLAAHLPGVALRSFHTDQGSLPALGGAPGGWGEVVRAARESAAAAAAAASASAAHVAGRSRSGFGFGGWGATQAWQQRGIVSESGAGSGAAAGPGPGPGSGGAGGAGGEGAQRQEAVAALVLSTPHFLAIEELLRRFGSVAPGMQVVGGVTSPGAWGESESSFGAVFLNGRAYAQGAVGVVMQGPLKLDSLLTPGFRGAGPLLRATGVEGNTVWEVDGEPVQRPLQRAMSQALTTGEFATALKIGVGDGSAAAGGIAAPPPPAPLPAPHAPAPGPVPGPAAPPPHLVTRNWFFQQGPPRPLMTVGTAEPIAPGTALQVHLQNFPAAHREMRDRLRAYARALAPPPPPAAGTAGAGAAAGAGAGAGAWTGANPSPGKSVGALALSCSSLPFFEGSDVERCLPRAAFVGGKVEGEFGSTVEGAPARLHSFSSGLVFIRAADAPDGA</sequence>
<evidence type="ECO:0000313" key="4">
    <source>
        <dbReference type="Proteomes" id="UP000612055"/>
    </source>
</evidence>
<name>A0A835XIK0_9CHLO</name>
<dbReference type="Pfam" id="PF08495">
    <property type="entry name" value="FIST"/>
    <property type="match status" value="1"/>
</dbReference>
<protein>
    <recommendedName>
        <fullName evidence="2">FIST domain-containing protein</fullName>
    </recommendedName>
</protein>
<organism evidence="3 4">
    <name type="scientific">Edaphochlamys debaryana</name>
    <dbReference type="NCBI Taxonomy" id="47281"/>
    <lineage>
        <taxon>Eukaryota</taxon>
        <taxon>Viridiplantae</taxon>
        <taxon>Chlorophyta</taxon>
        <taxon>core chlorophytes</taxon>
        <taxon>Chlorophyceae</taxon>
        <taxon>CS clade</taxon>
        <taxon>Chlamydomonadales</taxon>
        <taxon>Chlamydomonadales incertae sedis</taxon>
        <taxon>Edaphochlamys</taxon>
    </lineage>
</organism>
<dbReference type="AlphaFoldDB" id="A0A835XIK0"/>
<dbReference type="SMART" id="SM00897">
    <property type="entry name" value="FIST"/>
    <property type="match status" value="1"/>
</dbReference>
<dbReference type="InterPro" id="IPR013702">
    <property type="entry name" value="FIST_domain_N"/>
</dbReference>
<feature type="compositionally biased region" description="Pro residues" evidence="1">
    <location>
        <begin position="383"/>
        <end position="399"/>
    </location>
</feature>
<gene>
    <name evidence="3" type="ORF">HYH03_017697</name>
</gene>
<keyword evidence="4" id="KW-1185">Reference proteome</keyword>
<proteinExistence type="predicted"/>
<feature type="domain" description="FIST" evidence="2">
    <location>
        <begin position="81"/>
        <end position="345"/>
    </location>
</feature>
<feature type="compositionally biased region" description="Gly residues" evidence="1">
    <location>
        <begin position="477"/>
        <end position="489"/>
    </location>
</feature>
<feature type="region of interest" description="Disordered" evidence="1">
    <location>
        <begin position="470"/>
        <end position="489"/>
    </location>
</feature>
<reference evidence="3" key="1">
    <citation type="journal article" date="2020" name="bioRxiv">
        <title>Comparative genomics of Chlamydomonas.</title>
        <authorList>
            <person name="Craig R.J."/>
            <person name="Hasan A.R."/>
            <person name="Ness R.W."/>
            <person name="Keightley P.D."/>
        </authorList>
    </citation>
    <scope>NUCLEOTIDE SEQUENCE</scope>
    <source>
        <strain evidence="3">CCAP 11/70</strain>
    </source>
</reference>
<evidence type="ECO:0000256" key="1">
    <source>
        <dbReference type="SAM" id="MobiDB-lite"/>
    </source>
</evidence>
<evidence type="ECO:0000259" key="2">
    <source>
        <dbReference type="SMART" id="SM00897"/>
    </source>
</evidence>
<dbReference type="EMBL" id="JAEHOE010000176">
    <property type="protein sequence ID" value="KAG2483443.1"/>
    <property type="molecule type" value="Genomic_DNA"/>
</dbReference>
<evidence type="ECO:0000313" key="3">
    <source>
        <dbReference type="EMBL" id="KAG2483443.1"/>
    </source>
</evidence>
<feature type="compositionally biased region" description="Gly residues" evidence="1">
    <location>
        <begin position="211"/>
        <end position="235"/>
    </location>
</feature>